<dbReference type="GO" id="GO:0006900">
    <property type="term" value="P:vesicle budding from membrane"/>
    <property type="evidence" value="ECO:0007669"/>
    <property type="project" value="TreeGrafter"/>
</dbReference>
<dbReference type="EnsemblMetazoa" id="tetur27g00510.1">
    <property type="protein sequence ID" value="tetur27g00510.1"/>
    <property type="gene ID" value="tetur27g00510"/>
</dbReference>
<keyword evidence="7" id="KW-0175">Coiled coil</keyword>
<keyword evidence="5" id="KW-0653">Protein transport</keyword>
<comment type="similarity">
    <text evidence="2">Belongs to the SNF7 family.</text>
</comment>
<accession>T1KYF8</accession>
<evidence type="ECO:0000256" key="3">
    <source>
        <dbReference type="ARBA" id="ARBA00022448"/>
    </source>
</evidence>
<dbReference type="PANTHER" id="PTHR22761">
    <property type="entry name" value="CHARGED MULTIVESICULAR BODY PROTEIN"/>
    <property type="match status" value="1"/>
</dbReference>
<dbReference type="KEGG" id="tut:107368546"/>
<dbReference type="HOGENOM" id="CLU_086201_3_0_1"/>
<evidence type="ECO:0000256" key="1">
    <source>
        <dbReference type="ARBA" id="ARBA00004608"/>
    </source>
</evidence>
<dbReference type="Gene3D" id="6.10.140.1230">
    <property type="match status" value="1"/>
</dbReference>
<keyword evidence="6" id="KW-0472">Membrane</keyword>
<dbReference type="GO" id="GO:0032511">
    <property type="term" value="P:late endosome to vacuole transport via multivesicular body sorting pathway"/>
    <property type="evidence" value="ECO:0007669"/>
    <property type="project" value="TreeGrafter"/>
</dbReference>
<dbReference type="AlphaFoldDB" id="T1KYF8"/>
<evidence type="ECO:0000256" key="6">
    <source>
        <dbReference type="ARBA" id="ARBA00023136"/>
    </source>
</evidence>
<comment type="subcellular location">
    <subcellularLocation>
        <location evidence="1">Endosome membrane</location>
    </subcellularLocation>
</comment>
<keyword evidence="4" id="KW-0967">Endosome</keyword>
<protein>
    <recommendedName>
        <fullName evidence="11">Charged multivesicular body protein 6</fullName>
    </recommendedName>
</protein>
<dbReference type="STRING" id="32264.T1KYF8"/>
<evidence type="ECO:0000256" key="7">
    <source>
        <dbReference type="SAM" id="Coils"/>
    </source>
</evidence>
<dbReference type="GO" id="GO:0000815">
    <property type="term" value="C:ESCRT III complex"/>
    <property type="evidence" value="ECO:0007669"/>
    <property type="project" value="TreeGrafter"/>
</dbReference>
<evidence type="ECO:0000313" key="10">
    <source>
        <dbReference type="Proteomes" id="UP000015104"/>
    </source>
</evidence>
<evidence type="ECO:0000256" key="8">
    <source>
        <dbReference type="SAM" id="MobiDB-lite"/>
    </source>
</evidence>
<reference evidence="10" key="1">
    <citation type="submission" date="2011-08" db="EMBL/GenBank/DDBJ databases">
        <authorList>
            <person name="Rombauts S."/>
        </authorList>
    </citation>
    <scope>NUCLEOTIDE SEQUENCE</scope>
    <source>
        <strain evidence="10">London</strain>
    </source>
</reference>
<dbReference type="EMBL" id="CAEY01000713">
    <property type="status" value="NOT_ANNOTATED_CDS"/>
    <property type="molecule type" value="Genomic_DNA"/>
</dbReference>
<dbReference type="eggNOG" id="KOG2910">
    <property type="taxonomic scope" value="Eukaryota"/>
</dbReference>
<keyword evidence="10" id="KW-1185">Reference proteome</keyword>
<sequence>MGALFGKHKRSVPKVTEQDRAVLQLKQQRDKIKQYQKRIQLRLEDERNLARQLLQNGQKDRALTILKKKKYFENLIAKHDELLDTLEKLVDDISFAQIEVQVVEGLEQGNKALKELNKILSIERVESILEETREGIEKQREIDQLIGGTFSEEDEVELLEELEQIVKEVDANDEDLKLPKAPQTEPEDIETEEKENEKVTKEPSKRQKQALPAS</sequence>
<dbReference type="OrthoDB" id="441172at2759"/>
<feature type="compositionally biased region" description="Acidic residues" evidence="8">
    <location>
        <begin position="185"/>
        <end position="194"/>
    </location>
</feature>
<reference evidence="9" key="2">
    <citation type="submission" date="2015-06" db="UniProtKB">
        <authorList>
            <consortium name="EnsemblMetazoa"/>
        </authorList>
    </citation>
    <scope>IDENTIFICATION</scope>
</reference>
<organism evidence="9 10">
    <name type="scientific">Tetranychus urticae</name>
    <name type="common">Two-spotted spider mite</name>
    <dbReference type="NCBI Taxonomy" id="32264"/>
    <lineage>
        <taxon>Eukaryota</taxon>
        <taxon>Metazoa</taxon>
        <taxon>Ecdysozoa</taxon>
        <taxon>Arthropoda</taxon>
        <taxon>Chelicerata</taxon>
        <taxon>Arachnida</taxon>
        <taxon>Acari</taxon>
        <taxon>Acariformes</taxon>
        <taxon>Trombidiformes</taxon>
        <taxon>Prostigmata</taxon>
        <taxon>Eleutherengona</taxon>
        <taxon>Raphignathae</taxon>
        <taxon>Tetranychoidea</taxon>
        <taxon>Tetranychidae</taxon>
        <taxon>Tetranychus</taxon>
    </lineage>
</organism>
<evidence type="ECO:0000256" key="5">
    <source>
        <dbReference type="ARBA" id="ARBA00022927"/>
    </source>
</evidence>
<dbReference type="PANTHER" id="PTHR22761:SF5">
    <property type="entry name" value="CHARGED MULTIVESICULAR BODY PROTEIN 6"/>
    <property type="match status" value="1"/>
</dbReference>
<evidence type="ECO:0008006" key="11">
    <source>
        <dbReference type="Google" id="ProtNLM"/>
    </source>
</evidence>
<feature type="coiled-coil region" evidence="7">
    <location>
        <begin position="18"/>
        <end position="99"/>
    </location>
</feature>
<keyword evidence="3" id="KW-0813">Transport</keyword>
<gene>
    <name evidence="9" type="primary">107368546</name>
</gene>
<feature type="region of interest" description="Disordered" evidence="8">
    <location>
        <begin position="170"/>
        <end position="214"/>
    </location>
</feature>
<feature type="compositionally biased region" description="Basic and acidic residues" evidence="8">
    <location>
        <begin position="195"/>
        <end position="205"/>
    </location>
</feature>
<evidence type="ECO:0000313" key="9">
    <source>
        <dbReference type="EnsemblMetazoa" id="tetur27g00510.1"/>
    </source>
</evidence>
<dbReference type="GO" id="GO:0015031">
    <property type="term" value="P:protein transport"/>
    <property type="evidence" value="ECO:0007669"/>
    <property type="project" value="UniProtKB-KW"/>
</dbReference>
<dbReference type="InterPro" id="IPR005024">
    <property type="entry name" value="Snf7_fam"/>
</dbReference>
<evidence type="ECO:0000256" key="4">
    <source>
        <dbReference type="ARBA" id="ARBA00022753"/>
    </source>
</evidence>
<name>T1KYF8_TETUR</name>
<dbReference type="GO" id="GO:0005771">
    <property type="term" value="C:multivesicular body"/>
    <property type="evidence" value="ECO:0007669"/>
    <property type="project" value="TreeGrafter"/>
</dbReference>
<dbReference type="Pfam" id="PF03357">
    <property type="entry name" value="Snf7"/>
    <property type="match status" value="1"/>
</dbReference>
<dbReference type="Proteomes" id="UP000015104">
    <property type="component" value="Unassembled WGS sequence"/>
</dbReference>
<proteinExistence type="inferred from homology"/>
<evidence type="ECO:0000256" key="2">
    <source>
        <dbReference type="ARBA" id="ARBA00006190"/>
    </source>
</evidence>
<dbReference type="OMA" id="RIMEETH"/>